<dbReference type="Proteomes" id="UP001348098">
    <property type="component" value="Unassembled WGS sequence"/>
</dbReference>
<accession>A0ABU6AXJ7</accession>
<dbReference type="RefSeq" id="WP_195081077.1">
    <property type="nucleotide sequence ID" value="NZ_JAYESH010000006.1"/>
</dbReference>
<evidence type="ECO:0000256" key="1">
    <source>
        <dbReference type="ARBA" id="ARBA00022679"/>
    </source>
</evidence>
<keyword evidence="1 3" id="KW-0808">Transferase</keyword>
<protein>
    <submittedName>
        <fullName evidence="3">Glycosyltransferase</fullName>
        <ecNumber evidence="3">2.4.-.-</ecNumber>
    </submittedName>
</protein>
<gene>
    <name evidence="3" type="ORF">U3653_19365</name>
</gene>
<comment type="caution">
    <text evidence="3">The sequence shown here is derived from an EMBL/GenBank/DDBJ whole genome shotgun (WGS) entry which is preliminary data.</text>
</comment>
<name>A0ABU6AXJ7_9NOCA</name>
<dbReference type="SUPFAM" id="SSF53756">
    <property type="entry name" value="UDP-Glycosyltransferase/glycogen phosphorylase"/>
    <property type="match status" value="1"/>
</dbReference>
<reference evidence="3 4" key="1">
    <citation type="submission" date="2023-12" db="EMBL/GenBank/DDBJ databases">
        <title>novel species in genus Nocarida.</title>
        <authorList>
            <person name="Li Z."/>
        </authorList>
    </citation>
    <scope>NUCLEOTIDE SEQUENCE [LARGE SCALE GENOMIC DNA]</scope>
    <source>
        <strain evidence="3 4">CDC186</strain>
    </source>
</reference>
<keyword evidence="3" id="KW-0328">Glycosyltransferase</keyword>
<dbReference type="GO" id="GO:0016757">
    <property type="term" value="F:glycosyltransferase activity"/>
    <property type="evidence" value="ECO:0007669"/>
    <property type="project" value="UniProtKB-KW"/>
</dbReference>
<keyword evidence="4" id="KW-1185">Reference proteome</keyword>
<evidence type="ECO:0000313" key="3">
    <source>
        <dbReference type="EMBL" id="MEB3512195.1"/>
    </source>
</evidence>
<dbReference type="Pfam" id="PF00534">
    <property type="entry name" value="Glycos_transf_1"/>
    <property type="match status" value="1"/>
</dbReference>
<evidence type="ECO:0000259" key="2">
    <source>
        <dbReference type="Pfam" id="PF00534"/>
    </source>
</evidence>
<dbReference type="EMBL" id="JAYKYQ010000007">
    <property type="protein sequence ID" value="MEB3512195.1"/>
    <property type="molecule type" value="Genomic_DNA"/>
</dbReference>
<proteinExistence type="predicted"/>
<dbReference type="InterPro" id="IPR001296">
    <property type="entry name" value="Glyco_trans_1"/>
</dbReference>
<evidence type="ECO:0000313" key="4">
    <source>
        <dbReference type="Proteomes" id="UP001348098"/>
    </source>
</evidence>
<dbReference type="EC" id="2.4.-.-" evidence="3"/>
<dbReference type="Gene3D" id="3.40.50.2000">
    <property type="entry name" value="Glycogen Phosphorylase B"/>
    <property type="match status" value="1"/>
</dbReference>
<organism evidence="3 4">
    <name type="scientific">Nocardia implantans</name>
    <dbReference type="NCBI Taxonomy" id="3108168"/>
    <lineage>
        <taxon>Bacteria</taxon>
        <taxon>Bacillati</taxon>
        <taxon>Actinomycetota</taxon>
        <taxon>Actinomycetes</taxon>
        <taxon>Mycobacteriales</taxon>
        <taxon>Nocardiaceae</taxon>
        <taxon>Nocardia</taxon>
    </lineage>
</organism>
<sequence length="325" mass="35482">MAEKTERLTVLLWHVHGSWTTSFVQGRHRYLLPVLAGGGPWGRGRCGRDWPSAAEVPADRLRETEPDVVVLQRPEEIDLTGRWLGRRPGADIPAVYVEHNAPRPSAATTSHPLSDRADIPLVHVTHFNNLMWDNGRAPTRVVPHGIVDPGALYTGELPHGVALINEPTRRGRITGSDLLPDFAMAGPIDLYGIGAADYTADRSTGHPIRGVGDLRQSALHPEMARRRVYLHTARWTSLGLSLLEAMHLAMPVVAIATTEAVMAVPPEAGAISTDVAALTAKFHEFLHEPDLAALAGKSGRQFALEHYGLGVFLRRWDALLAEVTE</sequence>
<feature type="domain" description="Glycosyl transferase family 1" evidence="2">
    <location>
        <begin position="216"/>
        <end position="301"/>
    </location>
</feature>